<reference evidence="2" key="1">
    <citation type="submission" date="2023-10" db="EMBL/GenBank/DDBJ databases">
        <title>Genome assembly of Pristionchus species.</title>
        <authorList>
            <person name="Yoshida K."/>
            <person name="Sommer R.J."/>
        </authorList>
    </citation>
    <scope>NUCLEOTIDE SEQUENCE</scope>
    <source>
        <strain evidence="2">RS5133</strain>
    </source>
</reference>
<feature type="domain" description="C6" evidence="1">
    <location>
        <begin position="180"/>
        <end position="266"/>
    </location>
</feature>
<name>A0AAV5WMS5_9BILA</name>
<keyword evidence="3" id="KW-1185">Reference proteome</keyword>
<feature type="domain" description="C6" evidence="1">
    <location>
        <begin position="91"/>
        <end position="176"/>
    </location>
</feature>
<comment type="caution">
    <text evidence="2">The sequence shown here is derived from an EMBL/GenBank/DDBJ whole genome shotgun (WGS) entry which is preliminary data.</text>
</comment>
<dbReference type="AlphaFoldDB" id="A0AAV5WMS5"/>
<accession>A0AAV5WMS5</accession>
<dbReference type="InterPro" id="IPR002601">
    <property type="entry name" value="C6_domain"/>
</dbReference>
<feature type="domain" description="C6" evidence="1">
    <location>
        <begin position="3"/>
        <end position="87"/>
    </location>
</feature>
<organism evidence="2 3">
    <name type="scientific">Pristionchus fissidentatus</name>
    <dbReference type="NCBI Taxonomy" id="1538716"/>
    <lineage>
        <taxon>Eukaryota</taxon>
        <taxon>Metazoa</taxon>
        <taxon>Ecdysozoa</taxon>
        <taxon>Nematoda</taxon>
        <taxon>Chromadorea</taxon>
        <taxon>Rhabditida</taxon>
        <taxon>Rhabditina</taxon>
        <taxon>Diplogasteromorpha</taxon>
        <taxon>Diplogasteroidea</taxon>
        <taxon>Neodiplogasteridae</taxon>
        <taxon>Pristionchus</taxon>
    </lineage>
</organism>
<evidence type="ECO:0000259" key="1">
    <source>
        <dbReference type="SMART" id="SM01048"/>
    </source>
</evidence>
<feature type="non-terminal residue" evidence="2">
    <location>
        <position position="312"/>
    </location>
</feature>
<dbReference type="Pfam" id="PF01681">
    <property type="entry name" value="C6"/>
    <property type="match status" value="3"/>
</dbReference>
<protein>
    <recommendedName>
        <fullName evidence="1">C6 domain-containing protein</fullName>
    </recommendedName>
</protein>
<dbReference type="PANTHER" id="PTHR21629:SF5">
    <property type="entry name" value="C6 DOMAIN-CONTAINING PROTEIN"/>
    <property type="match status" value="1"/>
</dbReference>
<dbReference type="Proteomes" id="UP001432322">
    <property type="component" value="Unassembled WGS sequence"/>
</dbReference>
<dbReference type="PANTHER" id="PTHR21629">
    <property type="entry name" value="C6 DOMAIN-CONTAINING PROTEIN"/>
    <property type="match status" value="1"/>
</dbReference>
<feature type="non-terminal residue" evidence="2">
    <location>
        <position position="1"/>
    </location>
</feature>
<evidence type="ECO:0000313" key="3">
    <source>
        <dbReference type="Proteomes" id="UP001432322"/>
    </source>
</evidence>
<dbReference type="EMBL" id="BTSY01000006">
    <property type="protein sequence ID" value="GMT33296.1"/>
    <property type="molecule type" value="Genomic_DNA"/>
</dbReference>
<gene>
    <name evidence="2" type="ORF">PFISCL1PPCAC_24593</name>
</gene>
<evidence type="ECO:0000313" key="2">
    <source>
        <dbReference type="EMBL" id="GMT33296.1"/>
    </source>
</evidence>
<dbReference type="SMART" id="SM01048">
    <property type="entry name" value="C6"/>
    <property type="match status" value="3"/>
</dbReference>
<sequence>IACTTCDTNQISVTTNGAGAHPMDGDVVDNSGTCAVRTFTCNGFNANIINNAGVVNGVNGTATLEVTCNEAGTAWTYLGLDVTQVECASGCKTCDTNQISVTTNGAGAHPMDGDVVDNSGTCAVRTFTCNGFNANIEINNAGVVNGVNGTATLEVTCNEAGTAWTYLGLDVTQVECASGCKTCDTNQISVTTNGAGAHPMDGDVVDNSGTCAVRTFTCNGFNANIEINGGAGVVTDVNGVATLDVTCNAAGTAWTSHGVDITQVECAVACLSCAANLISVTTIGIGSKPMDGDFIDRSGSCAVRTFTCTGTN</sequence>
<proteinExistence type="predicted"/>